<comment type="caution">
    <text evidence="4">The sequence shown here is derived from an EMBL/GenBank/DDBJ whole genome shotgun (WGS) entry which is preliminary data.</text>
</comment>
<dbReference type="SMART" id="SM00881">
    <property type="entry name" value="CoA_binding"/>
    <property type="match status" value="1"/>
</dbReference>
<keyword evidence="4" id="KW-0808">Transferase</keyword>
<feature type="domain" description="ATP-grasp" evidence="2">
    <location>
        <begin position="684"/>
        <end position="721"/>
    </location>
</feature>
<dbReference type="AlphaFoldDB" id="A0A921MBE1"/>
<sequence>MTHYPAHWEADVVLRDGGTAHLRPIVPSDADALQTMHRAQSPESIYLRFFAPMPQIPAKDLDRFVTVDYRDRVAFVMVVGDELIGVGRFDRIDADSAEVAFNIADSHQGRGIGSIFLEHLAAAAREVGINVFTAEVLPQNRSMLQVFTAAGYEVSREFEDGVVAVRFEIDPTDRAREVIASREHRAEALSVRSVLHPSSVVVIGASRKRHSTGNLLVRNLTAAGFQGTLTVVHPEAESIAGLPTVRSLDDLTEPADLAVIAVPAAAVSDVVRDCAAHGVKAVVVISSGFAEAGEEGTALQRELVATARSHGLRVVGPNSFGIANTAEDVALNSSLSPFLPDRGSLGLFSQSGALGTALLARATRLGLGISTFVSAGNRADLSGNDVLQYWEEDPATKVVGLYLESIGNPRKFSRIARRVSRVKPVVVVKSDLTGQELPPGHQVRLSGLEERAAGALDEVLTQAGVIRADSIRQLFDFAQLLTAQPLPAGRRVGIVGNSAAMGTLLVQAARAEGLVVSRDPVSLHPEVQSEEFGDALTQMFEHDDVDSVIVSFTPSAGASEREIAEVLSEQAAHARQTTIACFSGVQGVRDELTAFVPGADGTPVARTVPSYFGPEDAVTALARATDYAMWRSEDHGSYPELEDIDRRAARAIIDEALDEFETADDALPDGLDEEARVLDPARTRALAAAYGIPVLRHVTTATVEEALAAADDLQYPVALKAVHTRLRHRMELGGVRLNIETPEELRDDYLQIRGIIDAFTAEGPYEIDVQAMAPPGTACVIRGGEDPLLGPVVSFSLSGDTTELVGDIAHRVAPLTDVDAARMIRSVKAAPRLFGYQGLPVMNVEPIEDLVQRVSQLVDDFPQIAEFSIHPVVATTTESHVLSIRVTLRGTVDRMDSARRRLA</sequence>
<evidence type="ECO:0000259" key="3">
    <source>
        <dbReference type="PROSITE" id="PS51186"/>
    </source>
</evidence>
<evidence type="ECO:0000259" key="2">
    <source>
        <dbReference type="PROSITE" id="PS50975"/>
    </source>
</evidence>
<dbReference type="InterPro" id="IPR036291">
    <property type="entry name" value="NAD(P)-bd_dom_sf"/>
</dbReference>
<dbReference type="InterPro" id="IPR013815">
    <property type="entry name" value="ATP_grasp_subdomain_1"/>
</dbReference>
<dbReference type="GO" id="GO:0016747">
    <property type="term" value="F:acyltransferase activity, transferring groups other than amino-acyl groups"/>
    <property type="evidence" value="ECO:0007669"/>
    <property type="project" value="InterPro"/>
</dbReference>
<accession>A0A921MBE1</accession>
<dbReference type="GO" id="GO:0005524">
    <property type="term" value="F:ATP binding"/>
    <property type="evidence" value="ECO:0007669"/>
    <property type="project" value="UniProtKB-UniRule"/>
</dbReference>
<dbReference type="Gene3D" id="3.40.50.261">
    <property type="entry name" value="Succinyl-CoA synthetase domains"/>
    <property type="match status" value="2"/>
</dbReference>
<dbReference type="InterPro" id="IPR003781">
    <property type="entry name" value="CoA-bd"/>
</dbReference>
<dbReference type="Pfam" id="PF13549">
    <property type="entry name" value="ATP-grasp_5"/>
    <property type="match status" value="1"/>
</dbReference>
<dbReference type="InterPro" id="IPR016181">
    <property type="entry name" value="Acyl_CoA_acyltransferase"/>
</dbReference>
<dbReference type="SUPFAM" id="SSF55729">
    <property type="entry name" value="Acyl-CoA N-acyltransferases (Nat)"/>
    <property type="match status" value="1"/>
</dbReference>
<evidence type="ECO:0000313" key="5">
    <source>
        <dbReference type="Proteomes" id="UP000784435"/>
    </source>
</evidence>
<proteinExistence type="predicted"/>
<keyword evidence="1" id="KW-0067">ATP-binding</keyword>
<dbReference type="SUPFAM" id="SSF51735">
    <property type="entry name" value="NAD(P)-binding Rossmann-fold domains"/>
    <property type="match status" value="1"/>
</dbReference>
<organism evidence="4 5">
    <name type="scientific">Brevibacterium senegalense</name>
    <dbReference type="NCBI Taxonomy" id="1033736"/>
    <lineage>
        <taxon>Bacteria</taxon>
        <taxon>Bacillati</taxon>
        <taxon>Actinomycetota</taxon>
        <taxon>Actinomycetes</taxon>
        <taxon>Micrococcales</taxon>
        <taxon>Brevibacteriaceae</taxon>
        <taxon>Brevibacterium</taxon>
    </lineage>
</organism>
<dbReference type="InterPro" id="IPR016102">
    <property type="entry name" value="Succinyl-CoA_synth-like"/>
</dbReference>
<dbReference type="Gene3D" id="3.40.50.720">
    <property type="entry name" value="NAD(P)-binding Rossmann-like Domain"/>
    <property type="match status" value="1"/>
</dbReference>
<dbReference type="PROSITE" id="PS51186">
    <property type="entry name" value="GNAT"/>
    <property type="match status" value="1"/>
</dbReference>
<dbReference type="PROSITE" id="PS50975">
    <property type="entry name" value="ATP_GRASP"/>
    <property type="match status" value="1"/>
</dbReference>
<name>A0A921MBE1_9MICO</name>
<dbReference type="PANTHER" id="PTHR42793:SF1">
    <property type="entry name" value="PEPTIDYL-LYSINE N-ACETYLTRANSFERASE PATZ"/>
    <property type="match status" value="1"/>
</dbReference>
<reference evidence="4" key="1">
    <citation type="journal article" date="2021" name="PeerJ">
        <title>Extensive microbial diversity within the chicken gut microbiome revealed by metagenomics and culture.</title>
        <authorList>
            <person name="Gilroy R."/>
            <person name="Ravi A."/>
            <person name="Getino M."/>
            <person name="Pursley I."/>
            <person name="Horton D.L."/>
            <person name="Alikhan N.F."/>
            <person name="Baker D."/>
            <person name="Gharbi K."/>
            <person name="Hall N."/>
            <person name="Watson M."/>
            <person name="Adriaenssens E.M."/>
            <person name="Foster-Nyarko E."/>
            <person name="Jarju S."/>
            <person name="Secka A."/>
            <person name="Antonio M."/>
            <person name="Oren A."/>
            <person name="Chaudhuri R.R."/>
            <person name="La Ragione R."/>
            <person name="Hildebrand F."/>
            <person name="Pallen M.J."/>
        </authorList>
    </citation>
    <scope>NUCLEOTIDE SEQUENCE</scope>
    <source>
        <strain evidence="4">ChiGjej5B5-7349</strain>
    </source>
</reference>
<dbReference type="InterPro" id="IPR000182">
    <property type="entry name" value="GNAT_dom"/>
</dbReference>
<dbReference type="Pfam" id="PF13607">
    <property type="entry name" value="Succ_CoA_lig"/>
    <property type="match status" value="1"/>
</dbReference>
<dbReference type="Pfam" id="PF13380">
    <property type="entry name" value="CoA_binding_2"/>
    <property type="match status" value="1"/>
</dbReference>
<evidence type="ECO:0000313" key="4">
    <source>
        <dbReference type="EMBL" id="HJG79114.1"/>
    </source>
</evidence>
<dbReference type="Proteomes" id="UP000784435">
    <property type="component" value="Unassembled WGS sequence"/>
</dbReference>
<dbReference type="SUPFAM" id="SSF56059">
    <property type="entry name" value="Glutathione synthetase ATP-binding domain-like"/>
    <property type="match status" value="1"/>
</dbReference>
<reference evidence="4" key="2">
    <citation type="submission" date="2021-09" db="EMBL/GenBank/DDBJ databases">
        <authorList>
            <person name="Gilroy R."/>
        </authorList>
    </citation>
    <scope>NUCLEOTIDE SEQUENCE</scope>
    <source>
        <strain evidence="4">ChiGjej5B5-7349</strain>
    </source>
</reference>
<dbReference type="InterPro" id="IPR032875">
    <property type="entry name" value="Succ_CoA_lig_flav_dom"/>
</dbReference>
<dbReference type="Gene3D" id="3.30.470.20">
    <property type="entry name" value="ATP-grasp fold, B domain"/>
    <property type="match status" value="1"/>
</dbReference>
<dbReference type="CDD" id="cd04301">
    <property type="entry name" value="NAT_SF"/>
    <property type="match status" value="1"/>
</dbReference>
<gene>
    <name evidence="4" type="ORF">K8V08_01745</name>
</gene>
<feature type="domain" description="N-acetyltransferase" evidence="3">
    <location>
        <begin position="20"/>
        <end position="172"/>
    </location>
</feature>
<dbReference type="Pfam" id="PF13302">
    <property type="entry name" value="Acetyltransf_3"/>
    <property type="match status" value="1"/>
</dbReference>
<dbReference type="GO" id="GO:0046872">
    <property type="term" value="F:metal ion binding"/>
    <property type="evidence" value="ECO:0007669"/>
    <property type="project" value="InterPro"/>
</dbReference>
<dbReference type="EMBL" id="DYUK01000036">
    <property type="protein sequence ID" value="HJG79114.1"/>
    <property type="molecule type" value="Genomic_DNA"/>
</dbReference>
<dbReference type="EC" id="2.3.1.-" evidence="4"/>
<dbReference type="SUPFAM" id="SSF52210">
    <property type="entry name" value="Succinyl-CoA synthetase domains"/>
    <property type="match status" value="2"/>
</dbReference>
<dbReference type="Gene3D" id="3.30.1490.20">
    <property type="entry name" value="ATP-grasp fold, A domain"/>
    <property type="match status" value="1"/>
</dbReference>
<keyword evidence="1" id="KW-0547">Nucleotide-binding</keyword>
<dbReference type="PANTHER" id="PTHR42793">
    <property type="entry name" value="COA BINDING DOMAIN CONTAINING PROTEIN"/>
    <property type="match status" value="1"/>
</dbReference>
<dbReference type="Gene3D" id="3.40.630.30">
    <property type="match status" value="1"/>
</dbReference>
<protein>
    <submittedName>
        <fullName evidence="4">GNAT family N-acetyltransferase</fullName>
        <ecNumber evidence="4">2.3.1.-</ecNumber>
    </submittedName>
</protein>
<keyword evidence="4" id="KW-0012">Acyltransferase</keyword>
<evidence type="ECO:0000256" key="1">
    <source>
        <dbReference type="PROSITE-ProRule" id="PRU00409"/>
    </source>
</evidence>
<dbReference type="InterPro" id="IPR011761">
    <property type="entry name" value="ATP-grasp"/>
</dbReference>